<protein>
    <recommendedName>
        <fullName evidence="3">Lipoprotein</fullName>
    </recommendedName>
</protein>
<evidence type="ECO:0000313" key="1">
    <source>
        <dbReference type="EMBL" id="MFD2101468.1"/>
    </source>
</evidence>
<dbReference type="EMBL" id="JBHUHU010000005">
    <property type="protein sequence ID" value="MFD2101468.1"/>
    <property type="molecule type" value="Genomic_DNA"/>
</dbReference>
<reference evidence="2" key="1">
    <citation type="journal article" date="2019" name="Int. J. Syst. Evol. Microbiol.">
        <title>The Global Catalogue of Microorganisms (GCM) 10K type strain sequencing project: providing services to taxonomists for standard genome sequencing and annotation.</title>
        <authorList>
            <consortium name="The Broad Institute Genomics Platform"/>
            <consortium name="The Broad Institute Genome Sequencing Center for Infectious Disease"/>
            <person name="Wu L."/>
            <person name="Ma J."/>
        </authorList>
    </citation>
    <scope>NUCLEOTIDE SEQUENCE [LARGE SCALE GENOMIC DNA]</scope>
    <source>
        <strain evidence="2">JCM 3389</strain>
    </source>
</reference>
<accession>A0ABW4Y4K1</accession>
<evidence type="ECO:0000313" key="2">
    <source>
        <dbReference type="Proteomes" id="UP001597342"/>
    </source>
</evidence>
<organism evidence="1 2">
    <name type="scientific">Flagellimonas iocasae</name>
    <dbReference type="NCBI Taxonomy" id="2055905"/>
    <lineage>
        <taxon>Bacteria</taxon>
        <taxon>Pseudomonadati</taxon>
        <taxon>Bacteroidota</taxon>
        <taxon>Flavobacteriia</taxon>
        <taxon>Flavobacteriales</taxon>
        <taxon>Flavobacteriaceae</taxon>
        <taxon>Flagellimonas</taxon>
    </lineage>
</organism>
<comment type="caution">
    <text evidence="1">The sequence shown here is derived from an EMBL/GenBank/DDBJ whole genome shotgun (WGS) entry which is preliminary data.</text>
</comment>
<name>A0ABW4Y4K1_9FLAO</name>
<keyword evidence="2" id="KW-1185">Reference proteome</keyword>
<sequence>MKNKNCYYPLLGFCLTVLLWGCESAQKKDEIVLAETEGIARSLEYVVVKRPSQSQGTLVLKDKDTDEIFRGKKLIQEDSNQDSISYIFPMSINAHQKRTFLVLDSDSGQGQQEETLKITGEHPAMTVENRFFIADFNTSPAKVERGLYPGQLSGIFIKKKHILLKRELNNMHWAPNFQKESEDYKTIGHANVDDAKISQNNSFFLEMVKKGRVKGYEEIDLWEKYKFFAGLPYFLYESTMSFNKEANLFFLRNNEMTMDKLFTHLVYSDSLGKTKEIPLYDDVKMDSLTKAPLADDVKWVGFINKPKGYGLVSLQLDYDNTHINGGESTLYKPHMKITKAGNEGRYWNRRLVHDHNTIVTKGSRYHEKNAYLVLDGLDNLNKQINYFFKAINNPIAIYYSSE</sequence>
<gene>
    <name evidence="1" type="ORF">ACFSJE_16890</name>
</gene>
<evidence type="ECO:0008006" key="3">
    <source>
        <dbReference type="Google" id="ProtNLM"/>
    </source>
</evidence>
<dbReference type="Proteomes" id="UP001597342">
    <property type="component" value="Unassembled WGS sequence"/>
</dbReference>
<proteinExistence type="predicted"/>
<dbReference type="RefSeq" id="WP_379832042.1">
    <property type="nucleotide sequence ID" value="NZ_JBHUHU010000005.1"/>
</dbReference>